<reference evidence="2 3" key="1">
    <citation type="submission" date="2018-03" db="EMBL/GenBank/DDBJ databases">
        <title>Genomic Encyclopedia of Archaeal and Bacterial Type Strains, Phase II (KMG-II): from individual species to whole genera.</title>
        <authorList>
            <person name="Goeker M."/>
        </authorList>
    </citation>
    <scope>NUCLEOTIDE SEQUENCE [LARGE SCALE GENOMIC DNA]</scope>
    <source>
        <strain evidence="2 3">DSM 100346</strain>
    </source>
</reference>
<keyword evidence="1" id="KW-1133">Transmembrane helix</keyword>
<organism evidence="2 3">
    <name type="scientific">Dyadobacter jejuensis</name>
    <dbReference type="NCBI Taxonomy" id="1082580"/>
    <lineage>
        <taxon>Bacteria</taxon>
        <taxon>Pseudomonadati</taxon>
        <taxon>Bacteroidota</taxon>
        <taxon>Cytophagia</taxon>
        <taxon>Cytophagales</taxon>
        <taxon>Spirosomataceae</taxon>
        <taxon>Dyadobacter</taxon>
    </lineage>
</organism>
<keyword evidence="1" id="KW-0472">Membrane</keyword>
<feature type="transmembrane region" description="Helical" evidence="1">
    <location>
        <begin position="40"/>
        <end position="60"/>
    </location>
</feature>
<protein>
    <submittedName>
        <fullName evidence="2">Uncharacterized protein</fullName>
    </submittedName>
</protein>
<dbReference type="Proteomes" id="UP000245880">
    <property type="component" value="Unassembled WGS sequence"/>
</dbReference>
<comment type="caution">
    <text evidence="2">The sequence shown here is derived from an EMBL/GenBank/DDBJ whole genome shotgun (WGS) entry which is preliminary data.</text>
</comment>
<gene>
    <name evidence="2" type="ORF">CLV98_1292</name>
</gene>
<sequence>MTEKVKFISNPLTIIAIFAALAEINATVSIGLVDKDLQQTFIWFVIVFPTLLIILFFLTLNFNTKVIYAPSDYKTDESFQKMFLGEPKPDKEINFDKDIIRKTIQELGIKKQDNEHNIDISQDVQFLFGVRYNIEKELRRISSKFIDDERPRPIMTMLTRLVEQQLISPNQHKVIRNLYSIASPAIHGDEQKLTVAEIDFAKQIAPGIIEELKKIE</sequence>
<dbReference type="EMBL" id="QGDT01000029">
    <property type="protein sequence ID" value="PWJ52973.1"/>
    <property type="molecule type" value="Genomic_DNA"/>
</dbReference>
<dbReference type="AlphaFoldDB" id="A0A316A5X0"/>
<feature type="transmembrane region" description="Helical" evidence="1">
    <location>
        <begin position="12"/>
        <end position="33"/>
    </location>
</feature>
<name>A0A316A5X0_9BACT</name>
<dbReference type="OrthoDB" id="9182830at2"/>
<dbReference type="RefSeq" id="WP_109678362.1">
    <property type="nucleotide sequence ID" value="NZ_QGDT01000029.1"/>
</dbReference>
<evidence type="ECO:0000313" key="3">
    <source>
        <dbReference type="Proteomes" id="UP000245880"/>
    </source>
</evidence>
<evidence type="ECO:0000256" key="1">
    <source>
        <dbReference type="SAM" id="Phobius"/>
    </source>
</evidence>
<proteinExistence type="predicted"/>
<evidence type="ECO:0000313" key="2">
    <source>
        <dbReference type="EMBL" id="PWJ52973.1"/>
    </source>
</evidence>
<keyword evidence="1" id="KW-0812">Transmembrane</keyword>
<accession>A0A316A5X0</accession>
<keyword evidence="3" id="KW-1185">Reference proteome</keyword>